<evidence type="ECO:0000256" key="1">
    <source>
        <dbReference type="SAM" id="MobiDB-lite"/>
    </source>
</evidence>
<sequence length="77" mass="8710">DMDEGTKNYSFDHIFAWFNLSVLVDKTKSARDGLKTTHTDSDESEEEEADKEDTHDTSDAVIVGLLHEVLQLPRQST</sequence>
<reference evidence="2" key="2">
    <citation type="submission" date="2022-01" db="EMBL/GenBank/DDBJ databases">
        <authorList>
            <person name="Yamashiro T."/>
            <person name="Shiraishi A."/>
            <person name="Satake H."/>
            <person name="Nakayama K."/>
        </authorList>
    </citation>
    <scope>NUCLEOTIDE SEQUENCE</scope>
</reference>
<proteinExistence type="predicted"/>
<evidence type="ECO:0000313" key="3">
    <source>
        <dbReference type="Proteomes" id="UP001151760"/>
    </source>
</evidence>
<name>A0ABQ4YYI3_9ASTR</name>
<organism evidence="2 3">
    <name type="scientific">Tanacetum coccineum</name>
    <dbReference type="NCBI Taxonomy" id="301880"/>
    <lineage>
        <taxon>Eukaryota</taxon>
        <taxon>Viridiplantae</taxon>
        <taxon>Streptophyta</taxon>
        <taxon>Embryophyta</taxon>
        <taxon>Tracheophyta</taxon>
        <taxon>Spermatophyta</taxon>
        <taxon>Magnoliopsida</taxon>
        <taxon>eudicotyledons</taxon>
        <taxon>Gunneridae</taxon>
        <taxon>Pentapetalae</taxon>
        <taxon>asterids</taxon>
        <taxon>campanulids</taxon>
        <taxon>Asterales</taxon>
        <taxon>Asteraceae</taxon>
        <taxon>Asteroideae</taxon>
        <taxon>Anthemideae</taxon>
        <taxon>Anthemidinae</taxon>
        <taxon>Tanacetum</taxon>
    </lineage>
</organism>
<comment type="caution">
    <text evidence="2">The sequence shown here is derived from an EMBL/GenBank/DDBJ whole genome shotgun (WGS) entry which is preliminary data.</text>
</comment>
<keyword evidence="3" id="KW-1185">Reference proteome</keyword>
<protein>
    <submittedName>
        <fullName evidence="2">Uncharacterized protein</fullName>
    </submittedName>
</protein>
<feature type="non-terminal residue" evidence="2">
    <location>
        <position position="1"/>
    </location>
</feature>
<feature type="compositionally biased region" description="Acidic residues" evidence="1">
    <location>
        <begin position="42"/>
        <end position="51"/>
    </location>
</feature>
<reference evidence="2" key="1">
    <citation type="journal article" date="2022" name="Int. J. Mol. Sci.">
        <title>Draft Genome of Tanacetum Coccineum: Genomic Comparison of Closely Related Tanacetum-Family Plants.</title>
        <authorList>
            <person name="Yamashiro T."/>
            <person name="Shiraishi A."/>
            <person name="Nakayama K."/>
            <person name="Satake H."/>
        </authorList>
    </citation>
    <scope>NUCLEOTIDE SEQUENCE</scope>
</reference>
<gene>
    <name evidence="2" type="ORF">Tco_0749107</name>
</gene>
<evidence type="ECO:0000313" key="2">
    <source>
        <dbReference type="EMBL" id="GJS82566.1"/>
    </source>
</evidence>
<feature type="region of interest" description="Disordered" evidence="1">
    <location>
        <begin position="32"/>
        <end position="58"/>
    </location>
</feature>
<dbReference type="EMBL" id="BQNB010010834">
    <property type="protein sequence ID" value="GJS82566.1"/>
    <property type="molecule type" value="Genomic_DNA"/>
</dbReference>
<feature type="compositionally biased region" description="Basic and acidic residues" evidence="1">
    <location>
        <begin position="32"/>
        <end position="41"/>
    </location>
</feature>
<dbReference type="Proteomes" id="UP001151760">
    <property type="component" value="Unassembled WGS sequence"/>
</dbReference>
<accession>A0ABQ4YYI3</accession>